<dbReference type="Gene3D" id="3.40.50.1000">
    <property type="entry name" value="HAD superfamily/HAD-like"/>
    <property type="match status" value="1"/>
</dbReference>
<dbReference type="CDD" id="cd16423">
    <property type="entry name" value="HAD_BPGM-like"/>
    <property type="match status" value="1"/>
</dbReference>
<dbReference type="EC" id="3.1.3.-" evidence="1"/>
<dbReference type="PANTHER" id="PTHR18901">
    <property type="entry name" value="2-DEOXYGLUCOSE-6-PHOSPHATE PHOSPHATASE 2"/>
    <property type="match status" value="1"/>
</dbReference>
<accession>A0A380LKU5</accession>
<dbReference type="PANTHER" id="PTHR18901:SF38">
    <property type="entry name" value="PSEUDOURIDINE-5'-PHOSPHATASE"/>
    <property type="match status" value="1"/>
</dbReference>
<evidence type="ECO:0000313" key="2">
    <source>
        <dbReference type="Proteomes" id="UP000255523"/>
    </source>
</evidence>
<dbReference type="PRINTS" id="PR00413">
    <property type="entry name" value="HADHALOGNASE"/>
</dbReference>
<dbReference type="Proteomes" id="UP000255523">
    <property type="component" value="Unassembled WGS sequence"/>
</dbReference>
<sequence>MLKALVFDFDGVIVDTEAEWYYIYKEWLKKTYDYDLKVNDYLVCVGANSQNLFRFIKKELGDHVPIEEFEKEATQEYIERTNRLPAMEGVKELIIRAKSEGLKLAIATSATQKKPVTQLKRLGLLDYFDAFSTAELSENIKPAPDIFLKAAELLDCKPEECLAIEDSLNGLIAAQRASMPCLIVPNMITKDSPFTGYYKMVNSLKDIDLSEIESDFLKKE</sequence>
<dbReference type="SFLD" id="SFLDS00003">
    <property type="entry name" value="Haloacid_Dehalogenase"/>
    <property type="match status" value="1"/>
</dbReference>
<dbReference type="AlphaFoldDB" id="A0A380LKU5"/>
<dbReference type="InterPro" id="IPR023214">
    <property type="entry name" value="HAD_sf"/>
</dbReference>
<gene>
    <name evidence="1" type="ORF">NCTC11087_01445</name>
</gene>
<dbReference type="EMBL" id="UHFX01000003">
    <property type="protein sequence ID" value="SUO04524.1"/>
    <property type="molecule type" value="Genomic_DNA"/>
</dbReference>
<dbReference type="InterPro" id="IPR036412">
    <property type="entry name" value="HAD-like_sf"/>
</dbReference>
<dbReference type="RefSeq" id="WP_022790060.1">
    <property type="nucleotide sequence ID" value="NZ_UHFX01000003.1"/>
</dbReference>
<dbReference type="NCBIfam" id="TIGR01509">
    <property type="entry name" value="HAD-SF-IA-v3"/>
    <property type="match status" value="1"/>
</dbReference>
<dbReference type="Pfam" id="PF13419">
    <property type="entry name" value="HAD_2"/>
    <property type="match status" value="1"/>
</dbReference>
<dbReference type="InterPro" id="IPR023198">
    <property type="entry name" value="PGP-like_dom2"/>
</dbReference>
<proteinExistence type="predicted"/>
<dbReference type="SUPFAM" id="SSF56784">
    <property type="entry name" value="HAD-like"/>
    <property type="match status" value="1"/>
</dbReference>
<reference evidence="1 2" key="1">
    <citation type="submission" date="2018-06" db="EMBL/GenBank/DDBJ databases">
        <authorList>
            <consortium name="Pathogen Informatics"/>
            <person name="Doyle S."/>
        </authorList>
    </citation>
    <scope>NUCLEOTIDE SEQUENCE [LARGE SCALE GENOMIC DNA]</scope>
    <source>
        <strain evidence="1 2">NCTC11087</strain>
    </source>
</reference>
<dbReference type="InterPro" id="IPR006439">
    <property type="entry name" value="HAD-SF_hydro_IA"/>
</dbReference>
<dbReference type="InterPro" id="IPR041492">
    <property type="entry name" value="HAD_2"/>
</dbReference>
<keyword evidence="2" id="KW-1185">Reference proteome</keyword>
<organism evidence="1 2">
    <name type="scientific">Faecalicoccus pleomorphus</name>
    <dbReference type="NCBI Taxonomy" id="1323"/>
    <lineage>
        <taxon>Bacteria</taxon>
        <taxon>Bacillati</taxon>
        <taxon>Bacillota</taxon>
        <taxon>Erysipelotrichia</taxon>
        <taxon>Erysipelotrichales</taxon>
        <taxon>Erysipelotrichaceae</taxon>
        <taxon>Faecalicoccus</taxon>
    </lineage>
</organism>
<name>A0A380LKU5_9FIRM</name>
<keyword evidence="1" id="KW-0378">Hydrolase</keyword>
<dbReference type="Gene3D" id="1.10.150.240">
    <property type="entry name" value="Putative phosphatase, domain 2"/>
    <property type="match status" value="1"/>
</dbReference>
<dbReference type="NCBIfam" id="TIGR01549">
    <property type="entry name" value="HAD-SF-IA-v1"/>
    <property type="match status" value="1"/>
</dbReference>
<dbReference type="SFLD" id="SFLDG01129">
    <property type="entry name" value="C1.5:_HAD__Beta-PGM__Phosphata"/>
    <property type="match status" value="1"/>
</dbReference>
<dbReference type="OrthoDB" id="9797743at2"/>
<evidence type="ECO:0000313" key="1">
    <source>
        <dbReference type="EMBL" id="SUO04524.1"/>
    </source>
</evidence>
<protein>
    <submittedName>
        <fullName evidence="1">HAD-superfamily hydrolase</fullName>
        <ecNumber evidence="1">3.1.3.-</ecNumber>
    </submittedName>
</protein>
<dbReference type="GO" id="GO:0016787">
    <property type="term" value="F:hydrolase activity"/>
    <property type="evidence" value="ECO:0007669"/>
    <property type="project" value="UniProtKB-KW"/>
</dbReference>
<dbReference type="GeneID" id="77462398"/>